<evidence type="ECO:0000313" key="5">
    <source>
        <dbReference type="EMBL" id="PZX17418.1"/>
    </source>
</evidence>
<keyword evidence="4" id="KW-0732">Signal</keyword>
<dbReference type="OrthoDB" id="9770276at2"/>
<evidence type="ECO:0000256" key="2">
    <source>
        <dbReference type="ARBA" id="ARBA00022722"/>
    </source>
</evidence>
<evidence type="ECO:0000256" key="1">
    <source>
        <dbReference type="ARBA" id="ARBA00006429"/>
    </source>
</evidence>
<dbReference type="SUPFAM" id="SSF54060">
    <property type="entry name" value="His-Me finger endonucleases"/>
    <property type="match status" value="1"/>
</dbReference>
<comment type="similarity">
    <text evidence="1">Belongs to the EndA/NucM nuclease family.</text>
</comment>
<evidence type="ECO:0000313" key="6">
    <source>
        <dbReference type="Proteomes" id="UP000249239"/>
    </source>
</evidence>
<dbReference type="Proteomes" id="UP000249239">
    <property type="component" value="Unassembled WGS sequence"/>
</dbReference>
<comment type="caution">
    <text evidence="5">The sequence shown here is derived from an EMBL/GenBank/DDBJ whole genome shotgun (WGS) entry which is preliminary data.</text>
</comment>
<accession>A0A2W7NBB2</accession>
<evidence type="ECO:0000256" key="3">
    <source>
        <dbReference type="ARBA" id="ARBA00022801"/>
    </source>
</evidence>
<dbReference type="PANTHER" id="PTHR33607:SF2">
    <property type="entry name" value="ENDONUCLEASE-1"/>
    <property type="match status" value="1"/>
</dbReference>
<dbReference type="Pfam" id="PF04231">
    <property type="entry name" value="Endonuclease_1"/>
    <property type="match status" value="1"/>
</dbReference>
<keyword evidence="6" id="KW-1185">Reference proteome</keyword>
<keyword evidence="5" id="KW-0255">Endonuclease</keyword>
<dbReference type="InterPro" id="IPR044925">
    <property type="entry name" value="His-Me_finger_sf"/>
</dbReference>
<gene>
    <name evidence="5" type="ORF">LX69_01468</name>
</gene>
<dbReference type="RefSeq" id="WP_111445144.1">
    <property type="nucleotide sequence ID" value="NZ_QKZK01000009.1"/>
</dbReference>
<proteinExistence type="inferred from homology"/>
<sequence>MKHLYLLLWSLPLLTWAQIPQNYYLNADGKTGDELKAALYNIIKGHTTYPYTSSSTDTWDILKESDRDPDNAENVILLYSALSVNAAQEYNSAKGWTREHVWAKSRGDFGTSQGAGTDCHHLRPENDNINSTRSNLYFDEGGSVVKYNNVATGCYKNSARYTFEPRDAVKGDVARMILYMAVRYEGKNGEPDLELTESIFGDGDKQPFMGVKSTLLKCHAQDAVDDFERNRNEVVYKYQKNRNPFIDHPEFATAIGGIPAGLTNKQAASYGVSLTAGMLNITTNTPIFRVEIRTITGQLLWNATYHGETELSIDAINIPNGIALVVINGEKAVKIIK</sequence>
<dbReference type="EMBL" id="QKZK01000009">
    <property type="protein sequence ID" value="PZX17418.1"/>
    <property type="molecule type" value="Genomic_DNA"/>
</dbReference>
<organism evidence="5 6">
    <name type="scientific">Breznakibacter xylanolyticus</name>
    <dbReference type="NCBI Taxonomy" id="990"/>
    <lineage>
        <taxon>Bacteria</taxon>
        <taxon>Pseudomonadati</taxon>
        <taxon>Bacteroidota</taxon>
        <taxon>Bacteroidia</taxon>
        <taxon>Marinilabiliales</taxon>
        <taxon>Marinilabiliaceae</taxon>
        <taxon>Breznakibacter</taxon>
    </lineage>
</organism>
<feature type="signal peptide" evidence="4">
    <location>
        <begin position="1"/>
        <end position="17"/>
    </location>
</feature>
<dbReference type="PANTHER" id="PTHR33607">
    <property type="entry name" value="ENDONUCLEASE-1"/>
    <property type="match status" value="1"/>
</dbReference>
<dbReference type="InterPro" id="IPR007346">
    <property type="entry name" value="Endonuclease-I"/>
</dbReference>
<dbReference type="GO" id="GO:0004519">
    <property type="term" value="F:endonuclease activity"/>
    <property type="evidence" value="ECO:0007669"/>
    <property type="project" value="UniProtKB-KW"/>
</dbReference>
<protein>
    <submittedName>
        <fullName evidence="5">Endonuclease I</fullName>
    </submittedName>
</protein>
<keyword evidence="3" id="KW-0378">Hydrolase</keyword>
<reference evidence="5 6" key="1">
    <citation type="submission" date="2018-06" db="EMBL/GenBank/DDBJ databases">
        <title>Genomic Encyclopedia of Archaeal and Bacterial Type Strains, Phase II (KMG-II): from individual species to whole genera.</title>
        <authorList>
            <person name="Goeker M."/>
        </authorList>
    </citation>
    <scope>NUCLEOTIDE SEQUENCE [LARGE SCALE GENOMIC DNA]</scope>
    <source>
        <strain evidence="5 6">DSM 6779</strain>
    </source>
</reference>
<keyword evidence="2" id="KW-0540">Nuclease</keyword>
<evidence type="ECO:0000256" key="4">
    <source>
        <dbReference type="SAM" id="SignalP"/>
    </source>
</evidence>
<dbReference type="AlphaFoldDB" id="A0A2W7NBB2"/>
<name>A0A2W7NBB2_9BACT</name>
<dbReference type="GO" id="GO:0016787">
    <property type="term" value="F:hydrolase activity"/>
    <property type="evidence" value="ECO:0007669"/>
    <property type="project" value="UniProtKB-KW"/>
</dbReference>
<feature type="chain" id="PRO_5015997244" evidence="4">
    <location>
        <begin position="18"/>
        <end position="337"/>
    </location>
</feature>